<accession>A0AAE1MCR3</accession>
<evidence type="ECO:0000313" key="2">
    <source>
        <dbReference type="EMBL" id="KAK4260545.1"/>
    </source>
</evidence>
<feature type="region of interest" description="Disordered" evidence="1">
    <location>
        <begin position="33"/>
        <end position="57"/>
    </location>
</feature>
<dbReference type="PANTHER" id="PTHR34798:SF2">
    <property type="entry name" value="PROTEIN TIME FOR COFFEE"/>
    <property type="match status" value="1"/>
</dbReference>
<feature type="compositionally biased region" description="Polar residues" evidence="1">
    <location>
        <begin position="76"/>
        <end position="90"/>
    </location>
</feature>
<sequence length="120" mass="13289">MIGVSVLRKAQSASTKRLHECWALNGEQFHWKASTSPKPSGLKLRPPKSSSKSSSAQDAIEIEIAEVLYGMMRQPQGISKQETTVNNLLKSDSKEMNKSHDDVKSWVSSPISNSQSEMNE</sequence>
<keyword evidence="3" id="KW-1185">Reference proteome</keyword>
<evidence type="ECO:0000256" key="1">
    <source>
        <dbReference type="SAM" id="MobiDB-lite"/>
    </source>
</evidence>
<feature type="region of interest" description="Disordered" evidence="1">
    <location>
        <begin position="75"/>
        <end position="120"/>
    </location>
</feature>
<name>A0AAE1MCR3_9FABA</name>
<feature type="compositionally biased region" description="Polar residues" evidence="1">
    <location>
        <begin position="106"/>
        <end position="120"/>
    </location>
</feature>
<dbReference type="Proteomes" id="UP001293593">
    <property type="component" value="Unassembled WGS sequence"/>
</dbReference>
<protein>
    <submittedName>
        <fullName evidence="2">Uncharacterized protein</fullName>
    </submittedName>
</protein>
<feature type="compositionally biased region" description="Basic and acidic residues" evidence="1">
    <location>
        <begin position="91"/>
        <end position="104"/>
    </location>
</feature>
<evidence type="ECO:0000313" key="3">
    <source>
        <dbReference type="Proteomes" id="UP001293593"/>
    </source>
</evidence>
<dbReference type="InterPro" id="IPR039317">
    <property type="entry name" value="TIC"/>
</dbReference>
<dbReference type="GO" id="GO:0005634">
    <property type="term" value="C:nucleus"/>
    <property type="evidence" value="ECO:0007669"/>
    <property type="project" value="TreeGrafter"/>
</dbReference>
<dbReference type="PANTHER" id="PTHR34798">
    <property type="entry name" value="PROTEIN TIME FOR COFFEE"/>
    <property type="match status" value="1"/>
</dbReference>
<organism evidence="2 3">
    <name type="scientific">Acacia crassicarpa</name>
    <name type="common">northern wattle</name>
    <dbReference type="NCBI Taxonomy" id="499986"/>
    <lineage>
        <taxon>Eukaryota</taxon>
        <taxon>Viridiplantae</taxon>
        <taxon>Streptophyta</taxon>
        <taxon>Embryophyta</taxon>
        <taxon>Tracheophyta</taxon>
        <taxon>Spermatophyta</taxon>
        <taxon>Magnoliopsida</taxon>
        <taxon>eudicotyledons</taxon>
        <taxon>Gunneridae</taxon>
        <taxon>Pentapetalae</taxon>
        <taxon>rosids</taxon>
        <taxon>fabids</taxon>
        <taxon>Fabales</taxon>
        <taxon>Fabaceae</taxon>
        <taxon>Caesalpinioideae</taxon>
        <taxon>mimosoid clade</taxon>
        <taxon>Acacieae</taxon>
        <taxon>Acacia</taxon>
    </lineage>
</organism>
<dbReference type="EMBL" id="JAWXYG010000010">
    <property type="protein sequence ID" value="KAK4260545.1"/>
    <property type="molecule type" value="Genomic_DNA"/>
</dbReference>
<comment type="caution">
    <text evidence="2">The sequence shown here is derived from an EMBL/GenBank/DDBJ whole genome shotgun (WGS) entry which is preliminary data.</text>
</comment>
<gene>
    <name evidence="2" type="ORF">QN277_003643</name>
</gene>
<feature type="compositionally biased region" description="Low complexity" evidence="1">
    <location>
        <begin position="36"/>
        <end position="55"/>
    </location>
</feature>
<dbReference type="GO" id="GO:0042752">
    <property type="term" value="P:regulation of circadian rhythm"/>
    <property type="evidence" value="ECO:0007669"/>
    <property type="project" value="InterPro"/>
</dbReference>
<reference evidence="2" key="1">
    <citation type="submission" date="2023-10" db="EMBL/GenBank/DDBJ databases">
        <title>Chromosome-level genome of the transformable northern wattle, Acacia crassicarpa.</title>
        <authorList>
            <person name="Massaro I."/>
            <person name="Sinha N.R."/>
            <person name="Poethig S."/>
            <person name="Leichty A.R."/>
        </authorList>
    </citation>
    <scope>NUCLEOTIDE SEQUENCE</scope>
    <source>
        <strain evidence="2">Acra3RX</strain>
        <tissue evidence="2">Leaf</tissue>
    </source>
</reference>
<proteinExistence type="predicted"/>
<dbReference type="AlphaFoldDB" id="A0AAE1MCR3"/>